<sequence>MQIVKNAWAAFQARRKWGLQEMNDWLLAALGGGSFLIAGYWSMAVIDVLPALVRATNQHGLNLPAAAAFVFLAGLGVTVWFHGTLAKRCHEILKERHFR</sequence>
<dbReference type="AlphaFoldDB" id="A0A1H0WXQ2"/>
<gene>
    <name evidence="2" type="ORF">SAMN04489708_1863</name>
</gene>
<accession>A0A1H0WXQ2</accession>
<keyword evidence="1" id="KW-0472">Membrane</keyword>
<feature type="transmembrane region" description="Helical" evidence="1">
    <location>
        <begin position="63"/>
        <end position="86"/>
    </location>
</feature>
<evidence type="ECO:0000313" key="3">
    <source>
        <dbReference type="Proteomes" id="UP000199317"/>
    </source>
</evidence>
<dbReference type="OrthoDB" id="7062311at2"/>
<dbReference type="Proteomes" id="UP000199317">
    <property type="component" value="Unassembled WGS sequence"/>
</dbReference>
<organism evidence="2 3">
    <name type="scientific">Paracidovorax cattleyae</name>
    <dbReference type="NCBI Taxonomy" id="80868"/>
    <lineage>
        <taxon>Bacteria</taxon>
        <taxon>Pseudomonadati</taxon>
        <taxon>Pseudomonadota</taxon>
        <taxon>Betaproteobacteria</taxon>
        <taxon>Burkholderiales</taxon>
        <taxon>Comamonadaceae</taxon>
        <taxon>Paracidovorax</taxon>
    </lineage>
</organism>
<dbReference type="EMBL" id="FNJL01000086">
    <property type="protein sequence ID" value="SDP95528.1"/>
    <property type="molecule type" value="Genomic_DNA"/>
</dbReference>
<feature type="transmembrane region" description="Helical" evidence="1">
    <location>
        <begin position="25"/>
        <end position="43"/>
    </location>
</feature>
<keyword evidence="3" id="KW-1185">Reference proteome</keyword>
<name>A0A1H0WXQ2_9BURK</name>
<dbReference type="RefSeq" id="WP_092840638.1">
    <property type="nucleotide sequence ID" value="NZ_FNJL01000086.1"/>
</dbReference>
<reference evidence="3" key="1">
    <citation type="submission" date="2016-10" db="EMBL/GenBank/DDBJ databases">
        <authorList>
            <person name="Varghese N."/>
            <person name="Submissions S."/>
        </authorList>
    </citation>
    <scope>NUCLEOTIDE SEQUENCE [LARGE SCALE GENOMIC DNA]</scope>
    <source>
        <strain evidence="3">DSM 17101</strain>
    </source>
</reference>
<evidence type="ECO:0000313" key="2">
    <source>
        <dbReference type="EMBL" id="SDP95528.1"/>
    </source>
</evidence>
<protein>
    <submittedName>
        <fullName evidence="2">Uncharacterized protein</fullName>
    </submittedName>
</protein>
<proteinExistence type="predicted"/>
<evidence type="ECO:0000256" key="1">
    <source>
        <dbReference type="SAM" id="Phobius"/>
    </source>
</evidence>
<keyword evidence="1" id="KW-1133">Transmembrane helix</keyword>
<keyword evidence="1" id="KW-0812">Transmembrane</keyword>